<comment type="caution">
    <text evidence="1">The sequence shown here is derived from an EMBL/GenBank/DDBJ whole genome shotgun (WGS) entry which is preliminary data.</text>
</comment>
<keyword evidence="2" id="KW-1185">Reference proteome</keyword>
<dbReference type="RefSeq" id="WP_167230960.1">
    <property type="nucleotide sequence ID" value="NZ_VUYU01000030.1"/>
</dbReference>
<evidence type="ECO:0000313" key="2">
    <source>
        <dbReference type="Proteomes" id="UP000785613"/>
    </source>
</evidence>
<name>A0ABX0M066_9BURK</name>
<accession>A0ABX0M066</accession>
<gene>
    <name evidence="1" type="ORF">F0185_28805</name>
</gene>
<sequence length="106" mass="11974">MTLRDQLDTLNTDLYQFFDSAFDSEEDEQQANRALKSRIREVILAAHALPDPDLMREALETLSKNTGCAEDYAMFVEITDELIVKGIITASDHQDLLAAAPVNRWC</sequence>
<organism evidence="1 2">
    <name type="scientific">Massilia rubra</name>
    <dbReference type="NCBI Taxonomy" id="2607910"/>
    <lineage>
        <taxon>Bacteria</taxon>
        <taxon>Pseudomonadati</taxon>
        <taxon>Pseudomonadota</taxon>
        <taxon>Betaproteobacteria</taxon>
        <taxon>Burkholderiales</taxon>
        <taxon>Oxalobacteraceae</taxon>
        <taxon>Telluria group</taxon>
        <taxon>Massilia</taxon>
    </lineage>
</organism>
<dbReference type="EMBL" id="VUYU01000030">
    <property type="protein sequence ID" value="NHZ37567.1"/>
    <property type="molecule type" value="Genomic_DNA"/>
</dbReference>
<reference evidence="1 2" key="1">
    <citation type="submission" date="2019-09" db="EMBL/GenBank/DDBJ databases">
        <title>Taxonomy of Antarctic Massilia spp.: description of Massilia rubra sp. nov., Massilia aquatica sp. nov., Massilia mucilaginosa sp. nov., Massilia frigida sp. nov. isolated from streams, lakes and regoliths.</title>
        <authorList>
            <person name="Holochova P."/>
            <person name="Sedlacek I."/>
            <person name="Kralova S."/>
            <person name="Maslanova I."/>
            <person name="Busse H.-J."/>
            <person name="Stankova E."/>
            <person name="Vrbovska V."/>
            <person name="Kovarovic V."/>
            <person name="Bartak M."/>
            <person name="Svec P."/>
            <person name="Pantucek R."/>
        </authorList>
    </citation>
    <scope>NUCLEOTIDE SEQUENCE [LARGE SCALE GENOMIC DNA]</scope>
    <source>
        <strain evidence="1 2">CCM 8692</strain>
    </source>
</reference>
<proteinExistence type="predicted"/>
<evidence type="ECO:0000313" key="1">
    <source>
        <dbReference type="EMBL" id="NHZ37567.1"/>
    </source>
</evidence>
<dbReference type="Proteomes" id="UP000785613">
    <property type="component" value="Unassembled WGS sequence"/>
</dbReference>
<protein>
    <submittedName>
        <fullName evidence="1">Uncharacterized protein</fullName>
    </submittedName>
</protein>